<evidence type="ECO:0000256" key="6">
    <source>
        <dbReference type="SAM" id="MobiDB-lite"/>
    </source>
</evidence>
<feature type="coiled-coil region" evidence="5">
    <location>
        <begin position="280"/>
        <end position="321"/>
    </location>
</feature>
<keyword evidence="5" id="KW-0175">Coiled coil</keyword>
<keyword evidence="1" id="KW-0479">Metal-binding</keyword>
<dbReference type="EMBL" id="KN847322">
    <property type="protein sequence ID" value="KIW51010.1"/>
    <property type="molecule type" value="Genomic_DNA"/>
</dbReference>
<protein>
    <recommendedName>
        <fullName evidence="7">GRF-type domain-containing protein</fullName>
    </recommendedName>
</protein>
<evidence type="ECO:0000313" key="9">
    <source>
        <dbReference type="Proteomes" id="UP000054342"/>
    </source>
</evidence>
<evidence type="ECO:0000256" key="2">
    <source>
        <dbReference type="ARBA" id="ARBA00022771"/>
    </source>
</evidence>
<sequence>MLGKAMANSYHTRNGRTSKRGLFLDGVWHCDCEPRLPADKFQTKNGGKNHGRWFYTCQKPQHKRCSFFLWTDEAKVREEAAVLNNSRSEPPKPPQTPQKPRRNTLPPTPDTGASRRGTHKEEPHEHTKAAKADEDSSFDWSSSNDEALLEAEQQVLKERPQFETPKKAARTQSTASPGKRAFGQMAEQSGLAEDTWPLSDDVFATPSTSHKSGGTGLLSPNYTPARGRAQPMQPEAAPSPLATAALAILTNAHLDSQTETELVDLLNKHDLRTQGVIKGREITRLAVQAKEKRIAELQARIEALEAERETNRTVINHLKQDIVNSPKKGRGHRNIPARRSEV</sequence>
<organism evidence="8 9">
    <name type="scientific">Exophiala xenobiotica</name>
    <dbReference type="NCBI Taxonomy" id="348802"/>
    <lineage>
        <taxon>Eukaryota</taxon>
        <taxon>Fungi</taxon>
        <taxon>Dikarya</taxon>
        <taxon>Ascomycota</taxon>
        <taxon>Pezizomycotina</taxon>
        <taxon>Eurotiomycetes</taxon>
        <taxon>Chaetothyriomycetidae</taxon>
        <taxon>Chaetothyriales</taxon>
        <taxon>Herpotrichiellaceae</taxon>
        <taxon>Exophiala</taxon>
    </lineage>
</organism>
<accession>A0A0D2ET90</accession>
<dbReference type="RefSeq" id="XP_013311593.1">
    <property type="nucleotide sequence ID" value="XM_013456139.1"/>
</dbReference>
<dbReference type="OrthoDB" id="430051at2759"/>
<dbReference type="Pfam" id="PF06839">
    <property type="entry name" value="Zn_ribbon_GRF"/>
    <property type="match status" value="1"/>
</dbReference>
<proteinExistence type="predicted"/>
<feature type="compositionally biased region" description="Basic and acidic residues" evidence="6">
    <location>
        <begin position="119"/>
        <end position="134"/>
    </location>
</feature>
<evidence type="ECO:0000313" key="8">
    <source>
        <dbReference type="EMBL" id="KIW51009.1"/>
    </source>
</evidence>
<dbReference type="STRING" id="348802.A0A0D2ET90"/>
<dbReference type="EMBL" id="KN847322">
    <property type="protein sequence ID" value="KIW51009.1"/>
    <property type="molecule type" value="Genomic_DNA"/>
</dbReference>
<evidence type="ECO:0000256" key="4">
    <source>
        <dbReference type="PROSITE-ProRule" id="PRU01343"/>
    </source>
</evidence>
<feature type="domain" description="GRF-type" evidence="7">
    <location>
        <begin position="30"/>
        <end position="74"/>
    </location>
</feature>
<feature type="region of interest" description="Disordered" evidence="6">
    <location>
        <begin position="158"/>
        <end position="190"/>
    </location>
</feature>
<evidence type="ECO:0000256" key="3">
    <source>
        <dbReference type="ARBA" id="ARBA00022833"/>
    </source>
</evidence>
<dbReference type="GO" id="GO:0008270">
    <property type="term" value="F:zinc ion binding"/>
    <property type="evidence" value="ECO:0007669"/>
    <property type="project" value="UniProtKB-KW"/>
</dbReference>
<keyword evidence="9" id="KW-1185">Reference proteome</keyword>
<evidence type="ECO:0000256" key="1">
    <source>
        <dbReference type="ARBA" id="ARBA00022723"/>
    </source>
</evidence>
<evidence type="ECO:0000259" key="7">
    <source>
        <dbReference type="PROSITE" id="PS51999"/>
    </source>
</evidence>
<dbReference type="HOGENOM" id="CLU_037645_1_0_1"/>
<keyword evidence="2 4" id="KW-0863">Zinc-finger</keyword>
<dbReference type="InterPro" id="IPR010666">
    <property type="entry name" value="Znf_GRF"/>
</dbReference>
<gene>
    <name evidence="8" type="ORF">PV05_09770</name>
</gene>
<feature type="region of interest" description="Disordered" evidence="6">
    <location>
        <begin position="81"/>
        <end position="143"/>
    </location>
</feature>
<dbReference type="AlphaFoldDB" id="A0A0D2ET90"/>
<dbReference type="GeneID" id="25331678"/>
<keyword evidence="3" id="KW-0862">Zinc</keyword>
<name>A0A0D2ET90_9EURO</name>
<dbReference type="PROSITE" id="PS51999">
    <property type="entry name" value="ZF_GRF"/>
    <property type="match status" value="1"/>
</dbReference>
<dbReference type="RefSeq" id="XP_013311594.1">
    <property type="nucleotide sequence ID" value="XM_013456140.1"/>
</dbReference>
<reference evidence="8 9" key="1">
    <citation type="submission" date="2015-01" db="EMBL/GenBank/DDBJ databases">
        <title>The Genome Sequence of Exophiala xenobiotica CBS118157.</title>
        <authorList>
            <consortium name="The Broad Institute Genomics Platform"/>
            <person name="Cuomo C."/>
            <person name="de Hoog S."/>
            <person name="Gorbushina A."/>
            <person name="Stielow B."/>
            <person name="Teixiera M."/>
            <person name="Abouelleil A."/>
            <person name="Chapman S.B."/>
            <person name="Priest M."/>
            <person name="Young S.K."/>
            <person name="Wortman J."/>
            <person name="Nusbaum C."/>
            <person name="Birren B."/>
        </authorList>
    </citation>
    <scope>NUCLEOTIDE SEQUENCE [LARGE SCALE GENOMIC DNA]</scope>
    <source>
        <strain evidence="8 9">CBS 118157</strain>
    </source>
</reference>
<dbReference type="Proteomes" id="UP000054342">
    <property type="component" value="Unassembled WGS sequence"/>
</dbReference>
<evidence type="ECO:0000256" key="5">
    <source>
        <dbReference type="SAM" id="Coils"/>
    </source>
</evidence>